<comment type="caution">
    <text evidence="1">The sequence shown here is derived from an EMBL/GenBank/DDBJ whole genome shotgun (WGS) entry which is preliminary data.</text>
</comment>
<evidence type="ECO:0000313" key="1">
    <source>
        <dbReference type="EMBL" id="KAF4727790.1"/>
    </source>
</evidence>
<organism evidence="1 2">
    <name type="scientific">Perkinsus olseni</name>
    <name type="common">Perkinsus atlanticus</name>
    <dbReference type="NCBI Taxonomy" id="32597"/>
    <lineage>
        <taxon>Eukaryota</taxon>
        <taxon>Sar</taxon>
        <taxon>Alveolata</taxon>
        <taxon>Perkinsozoa</taxon>
        <taxon>Perkinsea</taxon>
        <taxon>Perkinsida</taxon>
        <taxon>Perkinsidae</taxon>
        <taxon>Perkinsus</taxon>
    </lineage>
</organism>
<dbReference type="Proteomes" id="UP000574390">
    <property type="component" value="Unassembled WGS sequence"/>
</dbReference>
<proteinExistence type="predicted"/>
<evidence type="ECO:0000313" key="2">
    <source>
        <dbReference type="Proteomes" id="UP000574390"/>
    </source>
</evidence>
<reference evidence="1 2" key="1">
    <citation type="submission" date="2020-04" db="EMBL/GenBank/DDBJ databases">
        <title>Perkinsus olseni comparative genomics.</title>
        <authorList>
            <person name="Bogema D.R."/>
        </authorList>
    </citation>
    <scope>NUCLEOTIDE SEQUENCE [LARGE SCALE GENOMIC DNA]</scope>
    <source>
        <strain evidence="1">ATCC PRA-205</strain>
    </source>
</reference>
<sequence length="67" mass="7973">MSIWIVQTAVGETRKDWNCSPLLKDYYGFLKRTAACQELSLTNWKKIDLRSYRVMMLTRGSHFCRVR</sequence>
<dbReference type="EMBL" id="JABANM010017426">
    <property type="protein sequence ID" value="KAF4727790.1"/>
    <property type="molecule type" value="Genomic_DNA"/>
</dbReference>
<dbReference type="AlphaFoldDB" id="A0A7J6S6W5"/>
<name>A0A7J6S6W5_PEROL</name>
<protein>
    <submittedName>
        <fullName evidence="1">Uncharacterized protein</fullName>
    </submittedName>
</protein>
<accession>A0A7J6S6W5</accession>
<gene>
    <name evidence="1" type="ORF">FOZ62_010438</name>
</gene>